<dbReference type="GO" id="GO:0003700">
    <property type="term" value="F:DNA-binding transcription factor activity"/>
    <property type="evidence" value="ECO:0007669"/>
    <property type="project" value="InterPro"/>
</dbReference>
<dbReference type="InterPro" id="IPR020449">
    <property type="entry name" value="Tscrpt_reg_AraC-type_HTH"/>
</dbReference>
<evidence type="ECO:0000256" key="3">
    <source>
        <dbReference type="ARBA" id="ARBA00023163"/>
    </source>
</evidence>
<keyword evidence="1" id="KW-0805">Transcription regulation</keyword>
<dbReference type="SMART" id="SM00342">
    <property type="entry name" value="HTH_ARAC"/>
    <property type="match status" value="1"/>
</dbReference>
<dbReference type="EMBL" id="RBCJ01000003">
    <property type="protein sequence ID" value="RKN79694.1"/>
    <property type="molecule type" value="Genomic_DNA"/>
</dbReference>
<sequence>MKSETLHNYNYQEYLKRVLQSKEVDVPIFIATEKEFASGEGIDHPYRSNFYSFGLLHQSECRLHVGINEYHLKKGSLTMVGPGIVRNWSSNSWDMANTTVFFKESLFGRPFYDNFLLDYDFFKVGANHVIDLSDEEYGKLNLLLEQLKEFMSDRSIASGLLFSILEFIDGIYDDRHTKVPMSRNDEIARDFNELLLNNYRHQKNVDFYAEKLNLSSKHLSDVLKGTIGKTVKQAIEEMVIFETQSLLKQTSMDVKEILYLLGYKDASYFTKFFKGKTGLTPSNYRLKG</sequence>
<evidence type="ECO:0000256" key="1">
    <source>
        <dbReference type="ARBA" id="ARBA00023015"/>
    </source>
</evidence>
<protein>
    <submittedName>
        <fullName evidence="5">Helix-turn-helix domain-containing protein</fullName>
    </submittedName>
</protein>
<dbReference type="Pfam" id="PF12833">
    <property type="entry name" value="HTH_18"/>
    <property type="match status" value="1"/>
</dbReference>
<evidence type="ECO:0000313" key="6">
    <source>
        <dbReference type="Proteomes" id="UP000276603"/>
    </source>
</evidence>
<name>A0A3B0C682_9FLAO</name>
<dbReference type="PANTHER" id="PTHR43280:SF32">
    <property type="entry name" value="TRANSCRIPTIONAL REGULATORY PROTEIN"/>
    <property type="match status" value="1"/>
</dbReference>
<keyword evidence="2" id="KW-0238">DNA-binding</keyword>
<dbReference type="PANTHER" id="PTHR43280">
    <property type="entry name" value="ARAC-FAMILY TRANSCRIPTIONAL REGULATOR"/>
    <property type="match status" value="1"/>
</dbReference>
<gene>
    <name evidence="5" type="ORF">D7Z94_15495</name>
</gene>
<dbReference type="PROSITE" id="PS01124">
    <property type="entry name" value="HTH_ARAC_FAMILY_2"/>
    <property type="match status" value="1"/>
</dbReference>
<dbReference type="InterPro" id="IPR009057">
    <property type="entry name" value="Homeodomain-like_sf"/>
</dbReference>
<dbReference type="AlphaFoldDB" id="A0A3B0C682"/>
<keyword evidence="3" id="KW-0804">Transcription</keyword>
<dbReference type="GO" id="GO:0043565">
    <property type="term" value="F:sequence-specific DNA binding"/>
    <property type="evidence" value="ECO:0007669"/>
    <property type="project" value="InterPro"/>
</dbReference>
<keyword evidence="6" id="KW-1185">Reference proteome</keyword>
<dbReference type="Gene3D" id="1.10.10.60">
    <property type="entry name" value="Homeodomain-like"/>
    <property type="match status" value="1"/>
</dbReference>
<reference evidence="5 6" key="1">
    <citation type="submission" date="2018-10" db="EMBL/GenBank/DDBJ databases">
        <title>Ulvibacterium marinum gen. nov., sp. nov., a novel marine bacterium of the family Flavobacteriaceae, isolated from a culture of the green alga Ulva prolifera.</title>
        <authorList>
            <person name="Zhang Z."/>
        </authorList>
    </citation>
    <scope>NUCLEOTIDE SEQUENCE [LARGE SCALE GENOMIC DNA]</scope>
    <source>
        <strain evidence="5 6">CCMM003</strain>
    </source>
</reference>
<feature type="domain" description="HTH araC/xylS-type" evidence="4">
    <location>
        <begin position="189"/>
        <end position="287"/>
    </location>
</feature>
<organism evidence="5 6">
    <name type="scientific">Ulvibacterium marinum</name>
    <dbReference type="NCBI Taxonomy" id="2419782"/>
    <lineage>
        <taxon>Bacteria</taxon>
        <taxon>Pseudomonadati</taxon>
        <taxon>Bacteroidota</taxon>
        <taxon>Flavobacteriia</taxon>
        <taxon>Flavobacteriales</taxon>
        <taxon>Flavobacteriaceae</taxon>
        <taxon>Ulvibacterium</taxon>
    </lineage>
</organism>
<dbReference type="RefSeq" id="WP_120712502.1">
    <property type="nucleotide sequence ID" value="NZ_RBCJ01000003.1"/>
</dbReference>
<evidence type="ECO:0000313" key="5">
    <source>
        <dbReference type="EMBL" id="RKN79694.1"/>
    </source>
</evidence>
<dbReference type="Proteomes" id="UP000276603">
    <property type="component" value="Unassembled WGS sequence"/>
</dbReference>
<dbReference type="InterPro" id="IPR018060">
    <property type="entry name" value="HTH_AraC"/>
</dbReference>
<evidence type="ECO:0000256" key="2">
    <source>
        <dbReference type="ARBA" id="ARBA00023125"/>
    </source>
</evidence>
<comment type="caution">
    <text evidence="5">The sequence shown here is derived from an EMBL/GenBank/DDBJ whole genome shotgun (WGS) entry which is preliminary data.</text>
</comment>
<accession>A0A3B0C682</accession>
<dbReference type="PRINTS" id="PR00032">
    <property type="entry name" value="HTHARAC"/>
</dbReference>
<dbReference type="SUPFAM" id="SSF46689">
    <property type="entry name" value="Homeodomain-like"/>
    <property type="match status" value="1"/>
</dbReference>
<proteinExistence type="predicted"/>
<evidence type="ECO:0000259" key="4">
    <source>
        <dbReference type="PROSITE" id="PS01124"/>
    </source>
</evidence>
<dbReference type="OrthoDB" id="632644at2"/>